<dbReference type="EMBL" id="PYMM01000018">
    <property type="protein sequence ID" value="PSU15080.1"/>
    <property type="molecule type" value="Genomic_DNA"/>
</dbReference>
<protein>
    <recommendedName>
        <fullName evidence="3">GNAT family N-acetyltransferase</fullName>
    </recommendedName>
</protein>
<evidence type="ECO:0008006" key="3">
    <source>
        <dbReference type="Google" id="ProtNLM"/>
    </source>
</evidence>
<dbReference type="AlphaFoldDB" id="A0ABD6WZF8"/>
<name>A0ABD6WZF8_PHODM</name>
<evidence type="ECO:0000313" key="2">
    <source>
        <dbReference type="Proteomes" id="UP000241404"/>
    </source>
</evidence>
<dbReference type="Proteomes" id="UP000241404">
    <property type="component" value="Unassembled WGS sequence"/>
</dbReference>
<accession>A0ABD6WZF8</accession>
<evidence type="ECO:0000313" key="1">
    <source>
        <dbReference type="EMBL" id="PSU15080.1"/>
    </source>
</evidence>
<proteinExistence type="predicted"/>
<gene>
    <name evidence="1" type="ORF">CTM90_18265</name>
</gene>
<dbReference type="RefSeq" id="WP_065172568.1">
    <property type="nucleotide sequence ID" value="NZ_LZFH01000068.1"/>
</dbReference>
<organism evidence="1 2">
    <name type="scientific">Photobacterium damselae</name>
    <dbReference type="NCBI Taxonomy" id="38293"/>
    <lineage>
        <taxon>Bacteria</taxon>
        <taxon>Pseudomonadati</taxon>
        <taxon>Pseudomonadota</taxon>
        <taxon>Gammaproteobacteria</taxon>
        <taxon>Vibrionales</taxon>
        <taxon>Vibrionaceae</taxon>
        <taxon>Photobacterium</taxon>
    </lineage>
</organism>
<sequence>MYSRKNSVGFFQPVNWGAVKNQFRPILGDHFEEAQRAVLSGRERVFRINGTSIVLLRAEGSQLVVAGFVGDIEEAAPLIYQQAKSRGFKSIRIHAERRAEQRKLNSMGFNFKLVSTHQCSARNCQEFELVMEI</sequence>
<reference evidence="1 2" key="1">
    <citation type="submission" date="2018-03" db="EMBL/GenBank/DDBJ databases">
        <title>Whole genome sequencing of Histamine producing bacteria.</title>
        <authorList>
            <person name="Butler K."/>
        </authorList>
    </citation>
    <scope>NUCLEOTIDE SEQUENCE [LARGE SCALE GENOMIC DNA]</scope>
    <source>
        <strain evidence="1 2">BT-6</strain>
    </source>
</reference>
<comment type="caution">
    <text evidence="1">The sequence shown here is derived from an EMBL/GenBank/DDBJ whole genome shotgun (WGS) entry which is preliminary data.</text>
</comment>